<evidence type="ECO:0000256" key="6">
    <source>
        <dbReference type="ARBA" id="ARBA00023180"/>
    </source>
</evidence>
<reference evidence="9" key="2">
    <citation type="submission" date="2025-09" db="UniProtKB">
        <authorList>
            <consortium name="Ensembl"/>
        </authorList>
    </citation>
    <scope>IDENTIFICATION</scope>
</reference>
<name>A0A8C4QXD4_EPTBU</name>
<dbReference type="Proteomes" id="UP000694388">
    <property type="component" value="Unplaced"/>
</dbReference>
<dbReference type="GO" id="GO:0005886">
    <property type="term" value="C:plasma membrane"/>
    <property type="evidence" value="ECO:0007669"/>
    <property type="project" value="TreeGrafter"/>
</dbReference>
<dbReference type="InterPro" id="IPR000068">
    <property type="entry name" value="GPCR_3_Ca_sens_rcpt-rel"/>
</dbReference>
<keyword evidence="6" id="KW-0325">Glycoprotein</keyword>
<dbReference type="InterPro" id="IPR038550">
    <property type="entry name" value="GPCR_3_9-Cys_sf"/>
</dbReference>
<dbReference type="PROSITE" id="PS50259">
    <property type="entry name" value="G_PROTEIN_RECEP_F3_4"/>
    <property type="match status" value="1"/>
</dbReference>
<dbReference type="InterPro" id="IPR000337">
    <property type="entry name" value="GPCR_3"/>
</dbReference>
<keyword evidence="3" id="KW-0732">Signal</keyword>
<evidence type="ECO:0000256" key="1">
    <source>
        <dbReference type="ARBA" id="ARBA00004141"/>
    </source>
</evidence>
<evidence type="ECO:0000313" key="9">
    <source>
        <dbReference type="Ensembl" id="ENSEBUP00000022010.1"/>
    </source>
</evidence>
<keyword evidence="10" id="KW-1185">Reference proteome</keyword>
<keyword evidence="2 7" id="KW-0812">Transmembrane</keyword>
<feature type="transmembrane region" description="Helical" evidence="7">
    <location>
        <begin position="159"/>
        <end position="177"/>
    </location>
</feature>
<proteinExistence type="predicted"/>
<dbReference type="Ensembl" id="ENSEBUT00000022586.1">
    <property type="protein sequence ID" value="ENSEBUP00000022010.1"/>
    <property type="gene ID" value="ENSEBUG00000013580.1"/>
</dbReference>
<keyword evidence="4 7" id="KW-1133">Transmembrane helix</keyword>
<evidence type="ECO:0000256" key="2">
    <source>
        <dbReference type="ARBA" id="ARBA00022692"/>
    </source>
</evidence>
<dbReference type="PANTHER" id="PTHR24061">
    <property type="entry name" value="CALCIUM-SENSING RECEPTOR-RELATED"/>
    <property type="match status" value="1"/>
</dbReference>
<dbReference type="PANTHER" id="PTHR24061:SF599">
    <property type="entry name" value="G-PROTEIN COUPLED RECEPTORS FAMILY 3 PROFILE DOMAIN-CONTAINING PROTEIN"/>
    <property type="match status" value="1"/>
</dbReference>
<dbReference type="InterPro" id="IPR017978">
    <property type="entry name" value="GPCR_3_C"/>
</dbReference>
<dbReference type="InterPro" id="IPR011500">
    <property type="entry name" value="GPCR_3_9-Cys_dom"/>
</dbReference>
<dbReference type="GO" id="GO:0004930">
    <property type="term" value="F:G protein-coupled receptor activity"/>
    <property type="evidence" value="ECO:0007669"/>
    <property type="project" value="InterPro"/>
</dbReference>
<dbReference type="Pfam" id="PF07562">
    <property type="entry name" value="NCD3G"/>
    <property type="match status" value="1"/>
</dbReference>
<feature type="domain" description="G-protein coupled receptors family 3 profile" evidence="8">
    <location>
        <begin position="81"/>
        <end position="220"/>
    </location>
</feature>
<feature type="transmembrane region" description="Helical" evidence="7">
    <location>
        <begin position="80"/>
        <end position="100"/>
    </location>
</feature>
<evidence type="ECO:0000313" key="10">
    <source>
        <dbReference type="Proteomes" id="UP000694388"/>
    </source>
</evidence>
<dbReference type="Gene3D" id="2.10.50.30">
    <property type="entry name" value="GPCR, family 3, nine cysteines domain"/>
    <property type="match status" value="1"/>
</dbReference>
<dbReference type="AlphaFoldDB" id="A0A8C4QXD4"/>
<evidence type="ECO:0000256" key="7">
    <source>
        <dbReference type="SAM" id="Phobius"/>
    </source>
</evidence>
<comment type="subcellular location">
    <subcellularLocation>
        <location evidence="1">Membrane</location>
        <topology evidence="1">Multi-pass membrane protein</topology>
    </subcellularLocation>
</comment>
<feature type="transmembrane region" description="Helical" evidence="7">
    <location>
        <begin position="126"/>
        <end position="147"/>
    </location>
</feature>
<accession>A0A8C4QXD4</accession>
<feature type="transmembrane region" description="Helical" evidence="7">
    <location>
        <begin position="189"/>
        <end position="210"/>
    </location>
</feature>
<reference evidence="9" key="1">
    <citation type="submission" date="2025-08" db="UniProtKB">
        <authorList>
            <consortium name="Ensembl"/>
        </authorList>
    </citation>
    <scope>IDENTIFICATION</scope>
</reference>
<protein>
    <recommendedName>
        <fullName evidence="8">G-protein coupled receptors family 3 profile domain-containing protein</fullName>
    </recommendedName>
</protein>
<evidence type="ECO:0000256" key="4">
    <source>
        <dbReference type="ARBA" id="ARBA00022989"/>
    </source>
</evidence>
<evidence type="ECO:0000259" key="8">
    <source>
        <dbReference type="PROSITE" id="PS50259"/>
    </source>
</evidence>
<dbReference type="GeneTree" id="ENSGT01150000286997"/>
<keyword evidence="5 7" id="KW-0472">Membrane</keyword>
<evidence type="ECO:0000256" key="5">
    <source>
        <dbReference type="ARBA" id="ARBA00023136"/>
    </source>
</evidence>
<dbReference type="PRINTS" id="PR00248">
    <property type="entry name" value="GPCRMGR"/>
</dbReference>
<organism evidence="9 10">
    <name type="scientific">Eptatretus burgeri</name>
    <name type="common">Inshore hagfish</name>
    <dbReference type="NCBI Taxonomy" id="7764"/>
    <lineage>
        <taxon>Eukaryota</taxon>
        <taxon>Metazoa</taxon>
        <taxon>Chordata</taxon>
        <taxon>Craniata</taxon>
        <taxon>Vertebrata</taxon>
        <taxon>Cyclostomata</taxon>
        <taxon>Myxini</taxon>
        <taxon>Myxiniformes</taxon>
        <taxon>Myxinidae</taxon>
        <taxon>Eptatretinae</taxon>
        <taxon>Eptatretus</taxon>
    </lineage>
</organism>
<evidence type="ECO:0000256" key="3">
    <source>
        <dbReference type="ARBA" id="ARBA00022729"/>
    </source>
</evidence>
<dbReference type="Pfam" id="PF00003">
    <property type="entry name" value="7tm_3"/>
    <property type="match status" value="1"/>
</dbReference>
<sequence length="220" mass="24399">MITITRFKQSICKVQLPFQFQVPRSVCNELCQPGSRKVSYPGKPFCCYDCISCMDGEYSNNTEETEQNNNSQKYKLLKNWVVLFISLGPQITLSLTWIFVGQTHVNLNTQVHPGIIIVECGGDSPAWAVCNITFLGVMAAICLGLASKAQKLPSAKNEAKFITFSMLTFLLVGLAFIPANSSTQGKFKIATEIFALIAIAYSLLGCIFITKCYSMLFKMK</sequence>